<evidence type="ECO:0000259" key="2">
    <source>
        <dbReference type="PROSITE" id="PS50181"/>
    </source>
</evidence>
<dbReference type="STRING" id="1314776.A0A165Y1F1"/>
<dbReference type="OrthoDB" id="2745718at2759"/>
<evidence type="ECO:0000313" key="3">
    <source>
        <dbReference type="EMBL" id="KZT32774.1"/>
    </source>
</evidence>
<sequence>MTLYVWPQDRMKPLDSRGDPHATMVVRTFLSLAEELIIMILCHLDTKDIDSCSRVCKRLREVTKRSSLLKHLVRLRAARVDDLSLPYTSLPERWAKLRSREEAWTSTKWYSKQTLQLGSPFGAYEMEGGVFACSPEGSSCLQFTVLSTVGSPAPQSWQHDLDGMELADFTFDCDQDLLCMVERSTQRESPFLIHLRSLSENKPHPLAAECILRCPSLFQHHWQGEMLGYYVLFTIQIYDDLVGCLYQLLPLGGSDVMTVWNWRTGQELWTIDSGDDRYMDFTFLSRPAVMLCSVVTPSFKIVTWEPENPSQVTTITLGLPLVGDDSEVGRLQCHSNPAPNRRRRSLTSNPYKSSISFVPSSEDRILAFSCTVLLPLINDTDSDLFYMLFISASELEKSISKWLTSARAESVGHETQGDRLLEVSRCWESWGPEITRWIPDARPFGWAVCSRGLRFACSDPYDEGDARRIMTIDFNPHNFPEGVADEPQDGVTMYDTRDRLISRLSGLDAFAEPVISSLPCVIRTSIERVHDSMGVMMNDDYIVAMQVGTSSNISKLEILNMVEAVQGEGSTAYDRSAECEGSDSESSYKK</sequence>
<name>A0A165Y1F1_9AGAM</name>
<evidence type="ECO:0000313" key="4">
    <source>
        <dbReference type="Proteomes" id="UP000076798"/>
    </source>
</evidence>
<dbReference type="SMART" id="SM00256">
    <property type="entry name" value="FBOX"/>
    <property type="match status" value="1"/>
</dbReference>
<dbReference type="PROSITE" id="PS50181">
    <property type="entry name" value="FBOX"/>
    <property type="match status" value="1"/>
</dbReference>
<dbReference type="Pfam" id="PF00646">
    <property type="entry name" value="F-box"/>
    <property type="match status" value="1"/>
</dbReference>
<dbReference type="CDD" id="cd09917">
    <property type="entry name" value="F-box_SF"/>
    <property type="match status" value="1"/>
</dbReference>
<dbReference type="EMBL" id="KV428296">
    <property type="protein sequence ID" value="KZT32774.1"/>
    <property type="molecule type" value="Genomic_DNA"/>
</dbReference>
<dbReference type="AlphaFoldDB" id="A0A165Y1F1"/>
<dbReference type="SUPFAM" id="SSF81383">
    <property type="entry name" value="F-box domain"/>
    <property type="match status" value="1"/>
</dbReference>
<proteinExistence type="predicted"/>
<dbReference type="InterPro" id="IPR036047">
    <property type="entry name" value="F-box-like_dom_sf"/>
</dbReference>
<feature type="domain" description="F-box" evidence="2">
    <location>
        <begin position="26"/>
        <end position="72"/>
    </location>
</feature>
<dbReference type="Proteomes" id="UP000076798">
    <property type="component" value="Unassembled WGS sequence"/>
</dbReference>
<gene>
    <name evidence="3" type="ORF">SISSUDRAFT_487152</name>
</gene>
<reference evidence="3 4" key="1">
    <citation type="journal article" date="2016" name="Mol. Biol. Evol.">
        <title>Comparative Genomics of Early-Diverging Mushroom-Forming Fungi Provides Insights into the Origins of Lignocellulose Decay Capabilities.</title>
        <authorList>
            <person name="Nagy L.G."/>
            <person name="Riley R."/>
            <person name="Tritt A."/>
            <person name="Adam C."/>
            <person name="Daum C."/>
            <person name="Floudas D."/>
            <person name="Sun H."/>
            <person name="Yadav J.S."/>
            <person name="Pangilinan J."/>
            <person name="Larsson K.H."/>
            <person name="Matsuura K."/>
            <person name="Barry K."/>
            <person name="Labutti K."/>
            <person name="Kuo R."/>
            <person name="Ohm R.A."/>
            <person name="Bhattacharya S.S."/>
            <person name="Shirouzu T."/>
            <person name="Yoshinaga Y."/>
            <person name="Martin F.M."/>
            <person name="Grigoriev I.V."/>
            <person name="Hibbett D.S."/>
        </authorList>
    </citation>
    <scope>NUCLEOTIDE SEQUENCE [LARGE SCALE GENOMIC DNA]</scope>
    <source>
        <strain evidence="3 4">HHB10207 ss-3</strain>
    </source>
</reference>
<feature type="region of interest" description="Disordered" evidence="1">
    <location>
        <begin position="569"/>
        <end position="590"/>
    </location>
</feature>
<dbReference type="Gene3D" id="1.20.1280.50">
    <property type="match status" value="1"/>
</dbReference>
<keyword evidence="4" id="KW-1185">Reference proteome</keyword>
<dbReference type="InterPro" id="IPR001810">
    <property type="entry name" value="F-box_dom"/>
</dbReference>
<organism evidence="3 4">
    <name type="scientific">Sistotremastrum suecicum HHB10207 ss-3</name>
    <dbReference type="NCBI Taxonomy" id="1314776"/>
    <lineage>
        <taxon>Eukaryota</taxon>
        <taxon>Fungi</taxon>
        <taxon>Dikarya</taxon>
        <taxon>Basidiomycota</taxon>
        <taxon>Agaricomycotina</taxon>
        <taxon>Agaricomycetes</taxon>
        <taxon>Sistotremastrales</taxon>
        <taxon>Sistotremastraceae</taxon>
        <taxon>Sistotremastrum</taxon>
    </lineage>
</organism>
<accession>A0A165Y1F1</accession>
<evidence type="ECO:0000256" key="1">
    <source>
        <dbReference type="SAM" id="MobiDB-lite"/>
    </source>
</evidence>
<protein>
    <recommendedName>
        <fullName evidence="2">F-box domain-containing protein</fullName>
    </recommendedName>
</protein>